<gene>
    <name evidence="2" type="ORF">PFY00_00565</name>
</gene>
<keyword evidence="1" id="KW-0472">Membrane</keyword>
<accession>A0ABT4XMN9</accession>
<proteinExistence type="predicted"/>
<evidence type="ECO:0000313" key="2">
    <source>
        <dbReference type="EMBL" id="MDA7423203.1"/>
    </source>
</evidence>
<name>A0ABT4XMN9_9RHOB</name>
<protein>
    <submittedName>
        <fullName evidence="2">Aspartate carbamoyltransferase catalytic subunit</fullName>
    </submittedName>
</protein>
<keyword evidence="1" id="KW-1133">Transmembrane helix</keyword>
<evidence type="ECO:0000313" key="3">
    <source>
        <dbReference type="Proteomes" id="UP001210720"/>
    </source>
</evidence>
<comment type="caution">
    <text evidence="2">The sequence shown here is derived from an EMBL/GenBank/DDBJ whole genome shotgun (WGS) entry which is preliminary data.</text>
</comment>
<keyword evidence="3" id="KW-1185">Reference proteome</keyword>
<dbReference type="Proteomes" id="UP001210720">
    <property type="component" value="Unassembled WGS sequence"/>
</dbReference>
<sequence length="180" mass="19226">MTTMKINGSETGVLRLFHLDLPREAIDRFVTQAGTGEWPLKYGLGAKILRPSFVDVVDLRDLGDMSLSEYMTEAHGAAGADFKGARMQIDALRGHVLILPSQTFNNTSQELNIAPPLRWIGTFSETKAKGRGAKIQSAAAKGQTGGSASAGRGAGSSMFLRIFLIGLVVLALLIAALILR</sequence>
<evidence type="ECO:0000256" key="1">
    <source>
        <dbReference type="SAM" id="Phobius"/>
    </source>
</evidence>
<dbReference type="RefSeq" id="WP_271430569.1">
    <property type="nucleotide sequence ID" value="NZ_JAQIOY010000001.1"/>
</dbReference>
<dbReference type="EMBL" id="JAQIOY010000001">
    <property type="protein sequence ID" value="MDA7423203.1"/>
    <property type="molecule type" value="Genomic_DNA"/>
</dbReference>
<feature type="transmembrane region" description="Helical" evidence="1">
    <location>
        <begin position="159"/>
        <end position="179"/>
    </location>
</feature>
<organism evidence="2 3">
    <name type="scientific">Thalassococcus lentus</name>
    <dbReference type="NCBI Taxonomy" id="1210524"/>
    <lineage>
        <taxon>Bacteria</taxon>
        <taxon>Pseudomonadati</taxon>
        <taxon>Pseudomonadota</taxon>
        <taxon>Alphaproteobacteria</taxon>
        <taxon>Rhodobacterales</taxon>
        <taxon>Roseobacteraceae</taxon>
        <taxon>Thalassococcus</taxon>
    </lineage>
</organism>
<keyword evidence="1" id="KW-0812">Transmembrane</keyword>
<reference evidence="2 3" key="1">
    <citation type="submission" date="2023-01" db="EMBL/GenBank/DDBJ databases">
        <title>Thalassococcus onchidii sp. nov., isolated from a marine invertebrate from the South China Sea.</title>
        <authorList>
            <person name="Xu S."/>
            <person name="Liu Z."/>
            <person name="Xu Y."/>
        </authorList>
    </citation>
    <scope>NUCLEOTIDE SEQUENCE [LARGE SCALE GENOMIC DNA]</scope>
    <source>
        <strain evidence="2 3">KCTC 32084</strain>
    </source>
</reference>